<dbReference type="Pfam" id="PF17933">
    <property type="entry name" value="TetR_C_25"/>
    <property type="match status" value="1"/>
</dbReference>
<dbReference type="PROSITE" id="PS50977">
    <property type="entry name" value="HTH_TETR_2"/>
    <property type="match status" value="1"/>
</dbReference>
<dbReference type="AlphaFoldDB" id="A0A6G8FL04"/>
<sequence length="218" mass="23719">MRSTPESTARFPQREDSILAAALELFGQHGVDGVSVRAIAARAGVSPGLVIHHFGSKEELREACNAHVSKQLVQTKDGAPTSVGIRGTLDTWMQDPSRYDTLLNYLTRMLMDGGDPGLQLFKNLVRDTVTIVQTQMDAGVMRQLDDPEMVAIVLTSQGLASLMLRGHVSEMLGSDSFSPANMQRMMLTMADIYTDGLYANSTLLSATRDAFAAERPES</sequence>
<dbReference type="InterPro" id="IPR001647">
    <property type="entry name" value="HTH_TetR"/>
</dbReference>
<dbReference type="InterPro" id="IPR009057">
    <property type="entry name" value="Homeodomain-like_sf"/>
</dbReference>
<evidence type="ECO:0000313" key="6">
    <source>
        <dbReference type="EMBL" id="QIM17034.1"/>
    </source>
</evidence>
<name>A0A6G8FL04_9MICO</name>
<dbReference type="GO" id="GO:0000976">
    <property type="term" value="F:transcription cis-regulatory region binding"/>
    <property type="evidence" value="ECO:0007669"/>
    <property type="project" value="TreeGrafter"/>
</dbReference>
<protein>
    <submittedName>
        <fullName evidence="6">TetR/AcrR family transcriptional regulator</fullName>
    </submittedName>
</protein>
<dbReference type="GO" id="GO:0003700">
    <property type="term" value="F:DNA-binding transcription factor activity"/>
    <property type="evidence" value="ECO:0007669"/>
    <property type="project" value="TreeGrafter"/>
</dbReference>
<dbReference type="RefSeq" id="WP_166324925.1">
    <property type="nucleotide sequence ID" value="NZ_CP049934.1"/>
</dbReference>
<dbReference type="InterPro" id="IPR050109">
    <property type="entry name" value="HTH-type_TetR-like_transc_reg"/>
</dbReference>
<dbReference type="PRINTS" id="PR00455">
    <property type="entry name" value="HTHTETR"/>
</dbReference>
<keyword evidence="2 4" id="KW-0238">DNA-binding</keyword>
<dbReference type="EMBL" id="CP049934">
    <property type="protein sequence ID" value="QIM17034.1"/>
    <property type="molecule type" value="Genomic_DNA"/>
</dbReference>
<feature type="DNA-binding region" description="H-T-H motif" evidence="4">
    <location>
        <begin position="35"/>
        <end position="54"/>
    </location>
</feature>
<evidence type="ECO:0000256" key="2">
    <source>
        <dbReference type="ARBA" id="ARBA00023125"/>
    </source>
</evidence>
<evidence type="ECO:0000313" key="7">
    <source>
        <dbReference type="Proteomes" id="UP000501387"/>
    </source>
</evidence>
<evidence type="ECO:0000256" key="1">
    <source>
        <dbReference type="ARBA" id="ARBA00023015"/>
    </source>
</evidence>
<dbReference type="KEGG" id="lins:G7067_12485"/>
<organism evidence="6 7">
    <name type="scientific">Leucobacter insecticola</name>
    <dbReference type="NCBI Taxonomy" id="2714934"/>
    <lineage>
        <taxon>Bacteria</taxon>
        <taxon>Bacillati</taxon>
        <taxon>Actinomycetota</taxon>
        <taxon>Actinomycetes</taxon>
        <taxon>Micrococcales</taxon>
        <taxon>Microbacteriaceae</taxon>
        <taxon>Leucobacter</taxon>
    </lineage>
</organism>
<evidence type="ECO:0000256" key="3">
    <source>
        <dbReference type="ARBA" id="ARBA00023163"/>
    </source>
</evidence>
<dbReference type="PANTHER" id="PTHR30055:SF234">
    <property type="entry name" value="HTH-TYPE TRANSCRIPTIONAL REGULATOR BETI"/>
    <property type="match status" value="1"/>
</dbReference>
<dbReference type="Pfam" id="PF00440">
    <property type="entry name" value="TetR_N"/>
    <property type="match status" value="1"/>
</dbReference>
<accession>A0A6G8FL04</accession>
<keyword evidence="1" id="KW-0805">Transcription regulation</keyword>
<keyword evidence="3" id="KW-0804">Transcription</keyword>
<proteinExistence type="predicted"/>
<evidence type="ECO:0000256" key="4">
    <source>
        <dbReference type="PROSITE-ProRule" id="PRU00335"/>
    </source>
</evidence>
<dbReference type="SUPFAM" id="SSF46689">
    <property type="entry name" value="Homeodomain-like"/>
    <property type="match status" value="1"/>
</dbReference>
<dbReference type="PANTHER" id="PTHR30055">
    <property type="entry name" value="HTH-TYPE TRANSCRIPTIONAL REGULATOR RUTR"/>
    <property type="match status" value="1"/>
</dbReference>
<keyword evidence="7" id="KW-1185">Reference proteome</keyword>
<dbReference type="Proteomes" id="UP000501387">
    <property type="component" value="Chromosome"/>
</dbReference>
<dbReference type="InterPro" id="IPR041484">
    <property type="entry name" value="TetR_C_25"/>
</dbReference>
<dbReference type="Gene3D" id="1.10.357.10">
    <property type="entry name" value="Tetracycline Repressor, domain 2"/>
    <property type="match status" value="1"/>
</dbReference>
<gene>
    <name evidence="6" type="ORF">G7067_12485</name>
</gene>
<reference evidence="6 7" key="1">
    <citation type="submission" date="2020-03" db="EMBL/GenBank/DDBJ databases">
        <title>Leucobacter sp. nov., isolated from beetles.</title>
        <authorList>
            <person name="Hyun D.-W."/>
            <person name="Bae J.-W."/>
        </authorList>
    </citation>
    <scope>NUCLEOTIDE SEQUENCE [LARGE SCALE GENOMIC DNA]</scope>
    <source>
        <strain evidence="6 7">HDW9B</strain>
    </source>
</reference>
<feature type="domain" description="HTH tetR-type" evidence="5">
    <location>
        <begin position="12"/>
        <end position="72"/>
    </location>
</feature>
<evidence type="ECO:0000259" key="5">
    <source>
        <dbReference type="PROSITE" id="PS50977"/>
    </source>
</evidence>